<dbReference type="RefSeq" id="WP_131450505.1">
    <property type="nucleotide sequence ID" value="NZ_SJZI01000052.1"/>
</dbReference>
<dbReference type="InterPro" id="IPR003489">
    <property type="entry name" value="RHF/RaiA"/>
</dbReference>
<dbReference type="Proteomes" id="UP000295334">
    <property type="component" value="Unassembled WGS sequence"/>
</dbReference>
<name>A0A4R1B6S6_9BACT</name>
<dbReference type="InterPro" id="IPR036567">
    <property type="entry name" value="RHF-like"/>
</dbReference>
<proteinExistence type="predicted"/>
<protein>
    <submittedName>
        <fullName evidence="2">HPF/RaiA family ribosome-associated protein</fullName>
    </submittedName>
</protein>
<evidence type="ECO:0000256" key="1">
    <source>
        <dbReference type="SAM" id="MobiDB-lite"/>
    </source>
</evidence>
<dbReference type="AlphaFoldDB" id="A0A4R1B6S6"/>
<feature type="compositionally biased region" description="Polar residues" evidence="1">
    <location>
        <begin position="101"/>
        <end position="114"/>
    </location>
</feature>
<gene>
    <name evidence="2" type="ORF">EPD60_15845</name>
</gene>
<comment type="caution">
    <text evidence="2">The sequence shown here is derived from an EMBL/GenBank/DDBJ whole genome shotgun (WGS) entry which is preliminary data.</text>
</comment>
<dbReference type="Gene3D" id="3.30.160.100">
    <property type="entry name" value="Ribosome hibernation promotion factor-like"/>
    <property type="match status" value="1"/>
</dbReference>
<evidence type="ECO:0000313" key="3">
    <source>
        <dbReference type="Proteomes" id="UP000295334"/>
    </source>
</evidence>
<sequence>MDVIIQSLGFKHSSELEGYIQKKLEKLKPSDRIIRANVVLFQGPDRNTPEDYCEIRLEVPGPDLFVKEHGLSFEQSVDSCVDVLARQLKKAHEKQVDHTQRNNPNDILTDQLLSSEDDNEEGGSLNAQ</sequence>
<dbReference type="Pfam" id="PF02482">
    <property type="entry name" value="Ribosomal_S30AE"/>
    <property type="match status" value="1"/>
</dbReference>
<feature type="region of interest" description="Disordered" evidence="1">
    <location>
        <begin position="92"/>
        <end position="128"/>
    </location>
</feature>
<dbReference type="EMBL" id="SJZI01000052">
    <property type="protein sequence ID" value="TCJ12028.1"/>
    <property type="molecule type" value="Genomic_DNA"/>
</dbReference>
<dbReference type="SUPFAM" id="SSF69754">
    <property type="entry name" value="Ribosome binding protein Y (YfiA homologue)"/>
    <property type="match status" value="1"/>
</dbReference>
<organism evidence="2 3">
    <name type="scientific">Flaviaesturariibacter flavus</name>
    <dbReference type="NCBI Taxonomy" id="2502780"/>
    <lineage>
        <taxon>Bacteria</taxon>
        <taxon>Pseudomonadati</taxon>
        <taxon>Bacteroidota</taxon>
        <taxon>Chitinophagia</taxon>
        <taxon>Chitinophagales</taxon>
        <taxon>Chitinophagaceae</taxon>
        <taxon>Flaviaestuariibacter</taxon>
    </lineage>
</organism>
<keyword evidence="3" id="KW-1185">Reference proteome</keyword>
<accession>A0A4R1B6S6</accession>
<reference evidence="2 3" key="1">
    <citation type="submission" date="2019-03" db="EMBL/GenBank/DDBJ databases">
        <authorList>
            <person name="Kim M.K.M."/>
        </authorList>
    </citation>
    <scope>NUCLEOTIDE SEQUENCE [LARGE SCALE GENOMIC DNA]</scope>
    <source>
        <strain evidence="2 3">17J68-12</strain>
    </source>
</reference>
<evidence type="ECO:0000313" key="2">
    <source>
        <dbReference type="EMBL" id="TCJ12028.1"/>
    </source>
</evidence>
<dbReference type="OrthoDB" id="9808702at2"/>